<keyword evidence="2" id="KW-1185">Reference proteome</keyword>
<gene>
    <name evidence="1" type="ORF">I316_02835</name>
</gene>
<reference evidence="2" key="2">
    <citation type="submission" date="2013-12" db="EMBL/GenBank/DDBJ databases">
        <title>Evolution of pathogenesis and genome organization in the Tremellales.</title>
        <authorList>
            <person name="Cuomo C."/>
            <person name="Litvintseva A."/>
            <person name="Heitman J."/>
            <person name="Chen Y."/>
            <person name="Sun S."/>
            <person name="Springer D."/>
            <person name="Dromer F."/>
            <person name="Young S."/>
            <person name="Zeng Q."/>
            <person name="Chapman S."/>
            <person name="Gujja S."/>
            <person name="Saif S."/>
            <person name="Birren B."/>
        </authorList>
    </citation>
    <scope>NUCLEOTIDE SEQUENCE [LARGE SCALE GENOMIC DNA]</scope>
    <source>
        <strain evidence="2">BCC8398</strain>
    </source>
</reference>
<dbReference type="EMBL" id="KI669499">
    <property type="protein sequence ID" value="OCF35289.1"/>
    <property type="molecule type" value="Genomic_DNA"/>
</dbReference>
<name>A0A1B9GW94_9TREE</name>
<dbReference type="AlphaFoldDB" id="A0A1B9GW94"/>
<evidence type="ECO:0000313" key="1">
    <source>
        <dbReference type="EMBL" id="OCF35289.1"/>
    </source>
</evidence>
<protein>
    <submittedName>
        <fullName evidence="1">Uncharacterized protein</fullName>
    </submittedName>
</protein>
<evidence type="ECO:0000313" key="2">
    <source>
        <dbReference type="Proteomes" id="UP000092666"/>
    </source>
</evidence>
<sequence length="133" mass="15376">MKEQELGVTKIKLETRDEELADCTSKNAALQRVNKEREEAVVRAIREITKQKEQIDGLKQFLSQVNEAREKECTWAAERFNKMETEWTAKLASKDEEGQRLPQKVQLALQEKETIRAEVARFGQELESTNAIL</sequence>
<dbReference type="Proteomes" id="UP000092666">
    <property type="component" value="Unassembled WGS sequence"/>
</dbReference>
<organism evidence="1 2">
    <name type="scientific">Kwoniella heveanensis BCC8398</name>
    <dbReference type="NCBI Taxonomy" id="1296120"/>
    <lineage>
        <taxon>Eukaryota</taxon>
        <taxon>Fungi</taxon>
        <taxon>Dikarya</taxon>
        <taxon>Basidiomycota</taxon>
        <taxon>Agaricomycotina</taxon>
        <taxon>Tremellomycetes</taxon>
        <taxon>Tremellales</taxon>
        <taxon>Cryptococcaceae</taxon>
        <taxon>Kwoniella</taxon>
    </lineage>
</organism>
<reference evidence="1 2" key="1">
    <citation type="submission" date="2013-07" db="EMBL/GenBank/DDBJ databases">
        <title>The Genome Sequence of Cryptococcus heveanensis BCC8398.</title>
        <authorList>
            <consortium name="The Broad Institute Genome Sequencing Platform"/>
            <person name="Cuomo C."/>
            <person name="Litvintseva A."/>
            <person name="Chen Y."/>
            <person name="Heitman J."/>
            <person name="Sun S."/>
            <person name="Springer D."/>
            <person name="Dromer F."/>
            <person name="Young S.K."/>
            <person name="Zeng Q."/>
            <person name="Gargeya S."/>
            <person name="Fitzgerald M."/>
            <person name="Abouelleil A."/>
            <person name="Alvarado L."/>
            <person name="Berlin A.M."/>
            <person name="Chapman S.B."/>
            <person name="Dewar J."/>
            <person name="Goldberg J."/>
            <person name="Griggs A."/>
            <person name="Gujja S."/>
            <person name="Hansen M."/>
            <person name="Howarth C."/>
            <person name="Imamovic A."/>
            <person name="Larimer J."/>
            <person name="McCowan C."/>
            <person name="Murphy C."/>
            <person name="Pearson M."/>
            <person name="Priest M."/>
            <person name="Roberts A."/>
            <person name="Saif S."/>
            <person name="Shea T."/>
            <person name="Sykes S."/>
            <person name="Wortman J."/>
            <person name="Nusbaum C."/>
            <person name="Birren B."/>
        </authorList>
    </citation>
    <scope>NUCLEOTIDE SEQUENCE [LARGE SCALE GENOMIC DNA]</scope>
    <source>
        <strain evidence="1 2">BCC8398</strain>
    </source>
</reference>
<proteinExistence type="predicted"/>
<accession>A0A1B9GW94</accession>